<feature type="binding site" evidence="33">
    <location>
        <begin position="3059"/>
        <end position="3060"/>
    </location>
    <ligand>
        <name>substrate</name>
    </ligand>
</feature>
<dbReference type="NCBIfam" id="NF005682">
    <property type="entry name" value="PRK07480.1"/>
    <property type="match status" value="1"/>
</dbReference>
<dbReference type="Pfam" id="PF02785">
    <property type="entry name" value="Biotin_carb_C"/>
    <property type="match status" value="1"/>
</dbReference>
<evidence type="ECO:0000256" key="5">
    <source>
        <dbReference type="ARBA" id="ARBA00005689"/>
    </source>
</evidence>
<dbReference type="InterPro" id="IPR005814">
    <property type="entry name" value="Aminotrans_3"/>
</dbReference>
<dbReference type="GO" id="GO:0006552">
    <property type="term" value="P:L-leucine catabolic process"/>
    <property type="evidence" value="ECO:0007669"/>
    <property type="project" value="UniProtKB-UniPathway"/>
</dbReference>
<dbReference type="FunFam" id="1.20.140.10:FF:000003">
    <property type="entry name" value="isovaleryl-CoA dehydrogenase, mitochondrial"/>
    <property type="match status" value="1"/>
</dbReference>
<dbReference type="PROSITE" id="PS50980">
    <property type="entry name" value="COA_CT_NTER"/>
    <property type="match status" value="1"/>
</dbReference>
<evidence type="ECO:0000256" key="19">
    <source>
        <dbReference type="ARBA" id="ARBA00022898"/>
    </source>
</evidence>
<dbReference type="SUPFAM" id="SSF53383">
    <property type="entry name" value="PLP-dependent transferases"/>
    <property type="match status" value="1"/>
</dbReference>
<dbReference type="InterPro" id="IPR007886">
    <property type="entry name" value="AlaDH/PNT_N"/>
</dbReference>
<dbReference type="NCBIfam" id="NF004767">
    <property type="entry name" value="PRK06105.1"/>
    <property type="match status" value="1"/>
</dbReference>
<dbReference type="PROSITE" id="PS00867">
    <property type="entry name" value="CPSASE_2"/>
    <property type="match status" value="1"/>
</dbReference>
<dbReference type="FunFam" id="2.40.110.10:FF:000004">
    <property type="entry name" value="Isovaleryl-CoA dehydrogenase, mitochondrial"/>
    <property type="match status" value="1"/>
</dbReference>
<dbReference type="InterPro" id="IPR012000">
    <property type="entry name" value="Thiamin_PyroP_enz_cen_dom"/>
</dbReference>
<dbReference type="InterPro" id="IPR011763">
    <property type="entry name" value="COA_CT_C"/>
</dbReference>
<dbReference type="PROSITE" id="PS50979">
    <property type="entry name" value="BC"/>
    <property type="match status" value="1"/>
</dbReference>
<evidence type="ECO:0000256" key="15">
    <source>
        <dbReference type="ARBA" id="ARBA00022679"/>
    </source>
</evidence>
<dbReference type="InterPro" id="IPR029045">
    <property type="entry name" value="ClpP/crotonase-like_dom_sf"/>
</dbReference>
<dbReference type="Pfam" id="PF02775">
    <property type="entry name" value="TPP_enzyme_C"/>
    <property type="match status" value="1"/>
</dbReference>
<comment type="similarity">
    <text evidence="5">Belongs to the AlaDH/PNT family.</text>
</comment>
<feature type="binding site" evidence="34">
    <location>
        <begin position="3061"/>
        <end position="3063"/>
    </location>
    <ligand>
        <name>FAD</name>
        <dbReference type="ChEBI" id="CHEBI:57692"/>
    </ligand>
</feature>
<dbReference type="Pfam" id="PF00202">
    <property type="entry name" value="Aminotran_3"/>
    <property type="match status" value="1"/>
</dbReference>
<dbReference type="CDD" id="cd00610">
    <property type="entry name" value="OAT_like"/>
    <property type="match status" value="1"/>
</dbReference>
<evidence type="ECO:0000256" key="22">
    <source>
        <dbReference type="ARBA" id="ARBA00023027"/>
    </source>
</evidence>
<comment type="similarity">
    <text evidence="8">Belongs to the class-III pyridoxal-phosphate-dependent aminotransferase family.</text>
</comment>
<keyword evidence="42" id="KW-1185">Reference proteome</keyword>
<dbReference type="GO" id="GO:0030976">
    <property type="term" value="F:thiamine pyrophosphate binding"/>
    <property type="evidence" value="ECO:0007669"/>
    <property type="project" value="InterPro"/>
</dbReference>
<dbReference type="FunFam" id="1.10.540.10:FF:000007">
    <property type="entry name" value="Isovaleryl-CoA dehydrogenase, mitochondrial"/>
    <property type="match status" value="1"/>
</dbReference>
<dbReference type="PANTHER" id="PTHR22855:SF13">
    <property type="entry name" value="METHYLCROTONOYL-COA CARBOXYLASE BETA CHAIN, MITOCHONDRIAL"/>
    <property type="match status" value="1"/>
</dbReference>
<keyword evidence="18 35" id="KW-0067">ATP-binding</keyword>
<evidence type="ECO:0000256" key="11">
    <source>
        <dbReference type="ARBA" id="ARBA00013058"/>
    </source>
</evidence>
<dbReference type="NCBIfam" id="NF006187">
    <property type="entry name" value="PRK08322.1"/>
    <property type="match status" value="1"/>
</dbReference>
<dbReference type="SUPFAM" id="SSF51735">
    <property type="entry name" value="NAD(P)-binding Rossmann-fold domains"/>
    <property type="match status" value="1"/>
</dbReference>
<dbReference type="SUPFAM" id="SSF56059">
    <property type="entry name" value="Glutathione synthetase ATP-binding domain-like"/>
    <property type="match status" value="1"/>
</dbReference>
<dbReference type="PROSITE" id="PS00072">
    <property type="entry name" value="ACYL_COA_DH_1"/>
    <property type="match status" value="1"/>
</dbReference>
<dbReference type="SMART" id="SM01002">
    <property type="entry name" value="AlaDh_PNT_C"/>
    <property type="match status" value="1"/>
</dbReference>
<dbReference type="GO" id="GO:0030170">
    <property type="term" value="F:pyridoxal phosphate binding"/>
    <property type="evidence" value="ECO:0007669"/>
    <property type="project" value="InterPro"/>
</dbReference>
<dbReference type="Pfam" id="PF02786">
    <property type="entry name" value="CPSase_L_D2"/>
    <property type="match status" value="1"/>
</dbReference>
<comment type="catalytic activity">
    <reaction evidence="31">
        <text>3-methylbut-2-enoyl-CoA + hydrogencarbonate + ATP = 3-methyl-(2E)-glutaconyl-CoA + ADP + phosphate + H(+)</text>
        <dbReference type="Rhea" id="RHEA:13589"/>
        <dbReference type="ChEBI" id="CHEBI:15378"/>
        <dbReference type="ChEBI" id="CHEBI:17544"/>
        <dbReference type="ChEBI" id="CHEBI:30616"/>
        <dbReference type="ChEBI" id="CHEBI:43474"/>
        <dbReference type="ChEBI" id="CHEBI:57344"/>
        <dbReference type="ChEBI" id="CHEBI:57346"/>
        <dbReference type="ChEBI" id="CHEBI:456216"/>
        <dbReference type="EC" id="6.4.1.4"/>
    </reaction>
</comment>
<evidence type="ECO:0000256" key="30">
    <source>
        <dbReference type="ARBA" id="ARBA00031404"/>
    </source>
</evidence>
<comment type="cofactor">
    <cofactor evidence="1">
        <name>biotin</name>
        <dbReference type="ChEBI" id="CHEBI:57586"/>
    </cofactor>
</comment>
<dbReference type="InterPro" id="IPR036291">
    <property type="entry name" value="NAD(P)-bd_dom_sf"/>
</dbReference>
<dbReference type="Gene3D" id="1.10.540.10">
    <property type="entry name" value="Acyl-CoA dehydrogenase/oxidase, N-terminal domain"/>
    <property type="match status" value="1"/>
</dbReference>
<evidence type="ECO:0000256" key="14">
    <source>
        <dbReference type="ARBA" id="ARBA00022630"/>
    </source>
</evidence>
<dbReference type="InterPro" id="IPR007698">
    <property type="entry name" value="AlaDH/PNT_NAD(H)-bd"/>
</dbReference>
<dbReference type="InterPro" id="IPR011761">
    <property type="entry name" value="ATP-grasp"/>
</dbReference>
<dbReference type="PROSITE" id="PS00188">
    <property type="entry name" value="BIOTIN"/>
    <property type="match status" value="1"/>
</dbReference>
<evidence type="ECO:0000256" key="10">
    <source>
        <dbReference type="ARBA" id="ARBA00012897"/>
    </source>
</evidence>
<dbReference type="PROSITE" id="PS00866">
    <property type="entry name" value="CPSASE_1"/>
    <property type="match status" value="1"/>
</dbReference>
<feature type="binding site" evidence="34">
    <location>
        <position position="2975"/>
    </location>
    <ligand>
        <name>FAD</name>
        <dbReference type="ChEBI" id="CHEBI:57692"/>
    </ligand>
</feature>
<dbReference type="GO" id="GO:0004485">
    <property type="term" value="F:methylcrotonoyl-CoA carboxylase activity"/>
    <property type="evidence" value="ECO:0007669"/>
    <property type="project" value="UniProtKB-EC"/>
</dbReference>
<dbReference type="GO" id="GO:0005524">
    <property type="term" value="F:ATP binding"/>
    <property type="evidence" value="ECO:0007669"/>
    <property type="project" value="UniProtKB-UniRule"/>
</dbReference>
<keyword evidence="17 34" id="KW-0274">FAD</keyword>
<dbReference type="Pfam" id="PF05222">
    <property type="entry name" value="AlaDh_PNT_N"/>
    <property type="match status" value="1"/>
</dbReference>
<evidence type="ECO:0000256" key="4">
    <source>
        <dbReference type="ARBA" id="ARBA00004956"/>
    </source>
</evidence>
<evidence type="ECO:0000256" key="3">
    <source>
        <dbReference type="ARBA" id="ARBA00004173"/>
    </source>
</evidence>
<evidence type="ECO:0000256" key="35">
    <source>
        <dbReference type="PROSITE-ProRule" id="PRU00409"/>
    </source>
</evidence>
<comment type="similarity">
    <text evidence="9">Belongs to the acyl-CoA dehydrogenase family.</text>
</comment>
<dbReference type="InterPro" id="IPR015421">
    <property type="entry name" value="PyrdxlP-dep_Trfase_major"/>
</dbReference>
<dbReference type="SUPFAM" id="SSF56645">
    <property type="entry name" value="Acyl-CoA dehydrogenase NM domain-like"/>
    <property type="match status" value="1"/>
</dbReference>
<evidence type="ECO:0000256" key="2">
    <source>
        <dbReference type="ARBA" id="ARBA00001974"/>
    </source>
</evidence>
<comment type="caution">
    <text evidence="41">The sequence shown here is derived from an EMBL/GenBank/DDBJ whole genome shotgun (WGS) entry which is preliminary data.</text>
</comment>
<evidence type="ECO:0000256" key="28">
    <source>
        <dbReference type="ARBA" id="ARBA00026116"/>
    </source>
</evidence>
<dbReference type="Proteomes" id="UP000601435">
    <property type="component" value="Unassembled WGS sequence"/>
</dbReference>
<dbReference type="SUPFAM" id="SSF52283">
    <property type="entry name" value="Formate/glycerate dehydrogenase catalytic domain-like"/>
    <property type="match status" value="1"/>
</dbReference>
<dbReference type="PROSITE" id="PS00073">
    <property type="entry name" value="ACYL_COA_DH_2"/>
    <property type="match status" value="1"/>
</dbReference>
<dbReference type="InterPro" id="IPR006091">
    <property type="entry name" value="Acyl-CoA_Oxase/DH_mid-dom"/>
</dbReference>
<evidence type="ECO:0000259" key="40">
    <source>
        <dbReference type="PROSITE" id="PS50989"/>
    </source>
</evidence>
<dbReference type="Gene3D" id="3.40.640.10">
    <property type="entry name" value="Type I PLP-dependent aspartate aminotransferase-like (Major domain)"/>
    <property type="match status" value="1"/>
</dbReference>
<evidence type="ECO:0000256" key="1">
    <source>
        <dbReference type="ARBA" id="ARBA00001953"/>
    </source>
</evidence>
<keyword evidence="14" id="KW-0285">Flavoprotein</keyword>
<dbReference type="GO" id="GO:1905202">
    <property type="term" value="C:methylcrotonoyl-CoA carboxylase complex"/>
    <property type="evidence" value="ECO:0007669"/>
    <property type="project" value="TreeGrafter"/>
</dbReference>
<evidence type="ECO:0000259" key="38">
    <source>
        <dbReference type="PROSITE" id="PS50979"/>
    </source>
</evidence>
<evidence type="ECO:0000259" key="37">
    <source>
        <dbReference type="PROSITE" id="PS50975"/>
    </source>
</evidence>
<dbReference type="Pfam" id="PF00441">
    <property type="entry name" value="Acyl-CoA_dh_1"/>
    <property type="match status" value="1"/>
</dbReference>
<keyword evidence="22" id="KW-0520">NAD</keyword>
<dbReference type="Gene3D" id="3.30.470.20">
    <property type="entry name" value="ATP-grasp fold, B domain"/>
    <property type="match status" value="1"/>
</dbReference>
<dbReference type="Pfam" id="PF01262">
    <property type="entry name" value="AlaDh_PNT_C"/>
    <property type="match status" value="1"/>
</dbReference>
<dbReference type="Pfam" id="PF02771">
    <property type="entry name" value="Acyl-CoA_dh_N"/>
    <property type="match status" value="1"/>
</dbReference>
<dbReference type="Gene3D" id="3.90.226.10">
    <property type="entry name" value="2-enoyl-CoA Hydratase, Chain A, domain 1"/>
    <property type="match status" value="2"/>
</dbReference>
<dbReference type="EC" id="6.4.1.2" evidence="11"/>
<dbReference type="Pfam" id="PF01039">
    <property type="entry name" value="Carboxyl_trans"/>
    <property type="match status" value="1"/>
</dbReference>
<dbReference type="InterPro" id="IPR015422">
    <property type="entry name" value="PyrdxlP-dep_Trfase_small"/>
</dbReference>
<dbReference type="GO" id="GO:0000287">
    <property type="term" value="F:magnesium ion binding"/>
    <property type="evidence" value="ECO:0007669"/>
    <property type="project" value="InterPro"/>
</dbReference>
<dbReference type="SUPFAM" id="SSF52440">
    <property type="entry name" value="PreATP-grasp domain"/>
    <property type="match status" value="1"/>
</dbReference>
<dbReference type="UniPathway" id="UPA00655">
    <property type="reaction ID" value="UER00711"/>
</dbReference>
<dbReference type="InterPro" id="IPR000089">
    <property type="entry name" value="Biotin_lipoyl"/>
</dbReference>
<accession>A0A812U7Q6</accession>
<dbReference type="GO" id="GO:0008483">
    <property type="term" value="F:transaminase activity"/>
    <property type="evidence" value="ECO:0007669"/>
    <property type="project" value="UniProtKB-KW"/>
</dbReference>
<dbReference type="Gene3D" id="3.40.50.720">
    <property type="entry name" value="NAD(P)-binding Rossmann-like Domain"/>
    <property type="match status" value="2"/>
</dbReference>
<dbReference type="InterPro" id="IPR011764">
    <property type="entry name" value="Biotin_carboxylation_dom"/>
</dbReference>
<dbReference type="Pfam" id="PF02776">
    <property type="entry name" value="TPP_enzyme_N"/>
    <property type="match status" value="1"/>
</dbReference>
<comment type="similarity">
    <text evidence="6">Belongs to the AccD/PCCB family.</text>
</comment>
<dbReference type="InterPro" id="IPR005481">
    <property type="entry name" value="BC-like_N"/>
</dbReference>
<dbReference type="CDD" id="cd06850">
    <property type="entry name" value="biotinyl_domain"/>
    <property type="match status" value="1"/>
</dbReference>
<dbReference type="UniPathway" id="UPA00363">
    <property type="reaction ID" value="UER00861"/>
</dbReference>
<comment type="pathway">
    <text evidence="27">Amino-acid degradation; L-leucine degradation; (S)-3-hydroxy-3-methylglutaryl-CoA from 3-isovaleryl-CoA: step 2/3.</text>
</comment>
<keyword evidence="20" id="KW-0809">Transit peptide</keyword>
<feature type="domain" description="ATP-grasp" evidence="37">
    <location>
        <begin position="2181"/>
        <end position="2377"/>
    </location>
</feature>
<evidence type="ECO:0000256" key="20">
    <source>
        <dbReference type="ARBA" id="ARBA00022946"/>
    </source>
</evidence>
<comment type="cofactor">
    <cofactor evidence="2 34">
        <name>FAD</name>
        <dbReference type="ChEBI" id="CHEBI:57692"/>
    </cofactor>
</comment>
<comment type="similarity">
    <text evidence="7">Belongs to the TPP enzyme family.</text>
</comment>
<evidence type="ECO:0000256" key="29">
    <source>
        <dbReference type="ARBA" id="ARBA00031237"/>
    </source>
</evidence>
<feature type="active site" description="Proton acceptor" evidence="32">
    <location>
        <position position="2938"/>
    </location>
</feature>
<dbReference type="PROSITE" id="PS50975">
    <property type="entry name" value="ATP_GRASP"/>
    <property type="match status" value="1"/>
</dbReference>
<dbReference type="SUPFAM" id="SSF47203">
    <property type="entry name" value="Acyl-CoA dehydrogenase C-terminal domain-like"/>
    <property type="match status" value="1"/>
</dbReference>
<dbReference type="InterPro" id="IPR006089">
    <property type="entry name" value="Acyl-CoA_DH_CS"/>
</dbReference>
<dbReference type="InterPro" id="IPR011054">
    <property type="entry name" value="Rudment_hybrid_motif"/>
</dbReference>
<dbReference type="Gene3D" id="3.40.50.1220">
    <property type="entry name" value="TPP-binding domain"/>
    <property type="match status" value="1"/>
</dbReference>
<dbReference type="Gene3D" id="3.90.1150.10">
    <property type="entry name" value="Aspartate Aminotransferase, domain 1"/>
    <property type="match status" value="1"/>
</dbReference>
<dbReference type="InterPro" id="IPR005482">
    <property type="entry name" value="Biotin_COase_C"/>
</dbReference>
<keyword evidence="13" id="KW-0436">Ligase</keyword>
<dbReference type="InterPro" id="IPR016185">
    <property type="entry name" value="PreATP-grasp_dom_sf"/>
</dbReference>
<dbReference type="FunFam" id="3.90.226.10:FF:000004">
    <property type="entry name" value="Methylcrotonoyl-CoA carboxylase beta chain"/>
    <property type="match status" value="1"/>
</dbReference>
<evidence type="ECO:0000256" key="34">
    <source>
        <dbReference type="PIRSR" id="PIRSR634183-3"/>
    </source>
</evidence>
<feature type="domain" description="CoA carboxyltransferase C-terminal" evidence="40">
    <location>
        <begin position="1829"/>
        <end position="2069"/>
    </location>
</feature>
<evidence type="ECO:0000256" key="27">
    <source>
        <dbReference type="ARBA" id="ARBA00025711"/>
    </source>
</evidence>
<keyword evidence="21" id="KW-0560">Oxidoreductase</keyword>
<feature type="domain" description="CoA carboxyltransferase N-terminal" evidence="39">
    <location>
        <begin position="1570"/>
        <end position="1826"/>
    </location>
</feature>
<dbReference type="SUPFAM" id="SSF51246">
    <property type="entry name" value="Rudiment single hybrid motif"/>
    <property type="match status" value="1"/>
</dbReference>
<dbReference type="PROSITE" id="PS00187">
    <property type="entry name" value="TPP_ENZYMES"/>
    <property type="match status" value="1"/>
</dbReference>
<dbReference type="FunFam" id="3.40.50.970:FF:000007">
    <property type="entry name" value="Acetolactate synthase"/>
    <property type="match status" value="1"/>
</dbReference>
<dbReference type="InterPro" id="IPR012001">
    <property type="entry name" value="Thiamin_PyroP_enz_TPP-bd_dom"/>
</dbReference>
<dbReference type="Pfam" id="PF02770">
    <property type="entry name" value="Acyl-CoA_dh_M"/>
    <property type="match status" value="1"/>
</dbReference>
<dbReference type="InterPro" id="IPR008141">
    <property type="entry name" value="Ala_DH"/>
</dbReference>
<dbReference type="InterPro" id="IPR037069">
    <property type="entry name" value="AcylCoA_DH/ox_N_sf"/>
</dbReference>
<dbReference type="EC" id="6.4.1.4" evidence="28"/>
<dbReference type="SUPFAM" id="SSF51230">
    <property type="entry name" value="Single hybrid motif"/>
    <property type="match status" value="1"/>
</dbReference>
<evidence type="ECO:0000256" key="9">
    <source>
        <dbReference type="ARBA" id="ARBA00009347"/>
    </source>
</evidence>
<feature type="binding site" evidence="33">
    <location>
        <begin position="2874"/>
        <end position="2875"/>
    </location>
    <ligand>
        <name>substrate</name>
    </ligand>
</feature>
<dbReference type="GO" id="GO:0016937">
    <property type="term" value="F:short-chain fatty acyl-CoA dehydrogenase activity"/>
    <property type="evidence" value="ECO:0007669"/>
    <property type="project" value="UniProtKB-ARBA"/>
</dbReference>
<organism evidence="41 42">
    <name type="scientific">Symbiodinium necroappetens</name>
    <dbReference type="NCBI Taxonomy" id="1628268"/>
    <lineage>
        <taxon>Eukaryota</taxon>
        <taxon>Sar</taxon>
        <taxon>Alveolata</taxon>
        <taxon>Dinophyceae</taxon>
        <taxon>Suessiales</taxon>
        <taxon>Symbiodiniaceae</taxon>
        <taxon>Symbiodinium</taxon>
    </lineage>
</organism>
<dbReference type="SMART" id="SM00878">
    <property type="entry name" value="Biotin_carb_C"/>
    <property type="match status" value="1"/>
</dbReference>
<dbReference type="PROSITE" id="PS50989">
    <property type="entry name" value="COA_CT_CTER"/>
    <property type="match status" value="1"/>
</dbReference>
<dbReference type="Pfam" id="PF00364">
    <property type="entry name" value="Biotin_lipoyl"/>
    <property type="match status" value="1"/>
</dbReference>
<keyword evidence="16 35" id="KW-0547">Nucleotide-binding</keyword>
<dbReference type="FunFam" id="3.30.1490.20:FF:000003">
    <property type="entry name" value="acetyl-CoA carboxylase isoform X1"/>
    <property type="match status" value="1"/>
</dbReference>
<dbReference type="SMART" id="SM01003">
    <property type="entry name" value="AlaDh_PNT_N"/>
    <property type="match status" value="1"/>
</dbReference>
<dbReference type="InterPro" id="IPR029061">
    <property type="entry name" value="THDP-binding"/>
</dbReference>
<dbReference type="SUPFAM" id="SSF52096">
    <property type="entry name" value="ClpP/crotonase"/>
    <property type="match status" value="2"/>
</dbReference>
<dbReference type="CDD" id="cd07035">
    <property type="entry name" value="TPP_PYR_POX_like"/>
    <property type="match status" value="1"/>
</dbReference>
<keyword evidence="23" id="KW-0786">Thiamine pyrophosphate</keyword>
<dbReference type="EMBL" id="CAJNJA010026807">
    <property type="protein sequence ID" value="CAE7565451.1"/>
    <property type="molecule type" value="Genomic_DNA"/>
</dbReference>
<evidence type="ECO:0000256" key="18">
    <source>
        <dbReference type="ARBA" id="ARBA00022840"/>
    </source>
</evidence>
<dbReference type="InterPro" id="IPR005479">
    <property type="entry name" value="CPAse_ATP-bd"/>
</dbReference>
<dbReference type="GO" id="GO:0042853">
    <property type="term" value="P:L-alanine catabolic process"/>
    <property type="evidence" value="ECO:0007669"/>
    <property type="project" value="InterPro"/>
</dbReference>
<dbReference type="CDD" id="cd01156">
    <property type="entry name" value="IVD"/>
    <property type="match status" value="1"/>
</dbReference>
<evidence type="ECO:0000259" key="36">
    <source>
        <dbReference type="PROSITE" id="PS50968"/>
    </source>
</evidence>
<feature type="binding site" evidence="33">
    <location>
        <position position="2828"/>
    </location>
    <ligand>
        <name>substrate</name>
    </ligand>
</feature>
<dbReference type="InterPro" id="IPR034183">
    <property type="entry name" value="IVD"/>
</dbReference>
<evidence type="ECO:0000256" key="33">
    <source>
        <dbReference type="PIRSR" id="PIRSR634183-2"/>
    </source>
</evidence>
<dbReference type="InterPro" id="IPR015424">
    <property type="entry name" value="PyrdxlP-dep_Trfase"/>
</dbReference>
<dbReference type="GO" id="GO:2001295">
    <property type="term" value="P:malonyl-CoA biosynthetic process"/>
    <property type="evidence" value="ECO:0007669"/>
    <property type="project" value="UniProtKB-UniPathway"/>
</dbReference>
<keyword evidence="12" id="KW-0032">Aminotransferase</keyword>
<dbReference type="InterPro" id="IPR011053">
    <property type="entry name" value="Single_hybrid_motif"/>
</dbReference>
<evidence type="ECO:0000256" key="12">
    <source>
        <dbReference type="ARBA" id="ARBA00022576"/>
    </source>
</evidence>
<feature type="binding site" evidence="34">
    <location>
        <begin position="2819"/>
        <end position="2828"/>
    </location>
    <ligand>
        <name>FAD</name>
        <dbReference type="ChEBI" id="CHEBI:57692"/>
    </ligand>
</feature>
<protein>
    <recommendedName>
        <fullName evidence="30">3-methylcrotonyl-CoA carboxylase 2</fullName>
        <ecNumber evidence="10">1.4.1.1</ecNumber>
        <ecNumber evidence="11">6.4.1.2</ecNumber>
        <ecNumber evidence="28">6.4.1.4</ecNumber>
    </recommendedName>
    <alternativeName>
        <fullName evidence="29">3-methylcrotonyl-CoA:carbon dioxide ligase subunit beta</fullName>
    </alternativeName>
</protein>
<feature type="domain" description="Biotin carboxylation" evidence="38">
    <location>
        <begin position="2055"/>
        <end position="2504"/>
    </location>
</feature>
<dbReference type="FunFam" id="3.40.640.10:FF:000014">
    <property type="entry name" value="Adenosylmethionine-8-amino-7-oxononanoate aminotransferase, probable"/>
    <property type="match status" value="1"/>
</dbReference>
<evidence type="ECO:0000256" key="23">
    <source>
        <dbReference type="ARBA" id="ARBA00023052"/>
    </source>
</evidence>
<dbReference type="InterPro" id="IPR034733">
    <property type="entry name" value="AcCoA_carboxyl_beta"/>
</dbReference>
<evidence type="ECO:0000313" key="41">
    <source>
        <dbReference type="EMBL" id="CAE7565451.1"/>
    </source>
</evidence>
<dbReference type="Gene3D" id="3.40.50.970">
    <property type="match status" value="2"/>
</dbReference>
<dbReference type="OrthoDB" id="196847at2759"/>
<dbReference type="InterPro" id="IPR011766">
    <property type="entry name" value="TPP_enzyme_TPP-bd"/>
</dbReference>
<dbReference type="Pfam" id="PF00205">
    <property type="entry name" value="TPP_enzyme_M"/>
    <property type="match status" value="1"/>
</dbReference>
<dbReference type="InterPro" id="IPR011762">
    <property type="entry name" value="COA_CT_N"/>
</dbReference>
<name>A0A812U7Q6_9DINO</name>
<keyword evidence="15" id="KW-0808">Transferase</keyword>
<evidence type="ECO:0000256" key="25">
    <source>
        <dbReference type="ARBA" id="ARBA00023267"/>
    </source>
</evidence>
<dbReference type="InterPro" id="IPR045190">
    <property type="entry name" value="MCCB/AccD1-like"/>
</dbReference>
<evidence type="ECO:0000256" key="7">
    <source>
        <dbReference type="ARBA" id="ARBA00007812"/>
    </source>
</evidence>
<feature type="binding site" evidence="33">
    <location>
        <begin position="2936"/>
        <end position="2939"/>
    </location>
    <ligand>
        <name>substrate</name>
    </ligand>
</feature>
<dbReference type="FunFam" id="3.90.226.10:FF:000007">
    <property type="entry name" value="Methylcrotonoyl-CoA carboxylase subunit beta"/>
    <property type="match status" value="1"/>
</dbReference>
<evidence type="ECO:0000256" key="17">
    <source>
        <dbReference type="ARBA" id="ARBA00022827"/>
    </source>
</evidence>
<keyword evidence="25" id="KW-0092">Biotin</keyword>
<evidence type="ECO:0000256" key="31">
    <source>
        <dbReference type="ARBA" id="ARBA00052347"/>
    </source>
</evidence>
<dbReference type="InterPro" id="IPR029035">
    <property type="entry name" value="DHS-like_NAD/FAD-binding_dom"/>
</dbReference>
<evidence type="ECO:0000256" key="21">
    <source>
        <dbReference type="ARBA" id="ARBA00023002"/>
    </source>
</evidence>
<keyword evidence="26" id="KW-0511">Multifunctional enzyme</keyword>
<evidence type="ECO:0000256" key="6">
    <source>
        <dbReference type="ARBA" id="ARBA00006102"/>
    </source>
</evidence>
<evidence type="ECO:0000256" key="13">
    <source>
        <dbReference type="ARBA" id="ARBA00022598"/>
    </source>
</evidence>
<dbReference type="PROSITE" id="PS50968">
    <property type="entry name" value="BIOTINYL_LIPOYL"/>
    <property type="match status" value="1"/>
</dbReference>
<dbReference type="NCBIfam" id="TIGR00518">
    <property type="entry name" value="alaDH"/>
    <property type="match status" value="1"/>
</dbReference>
<dbReference type="FunFam" id="3.30.470.20:FF:000028">
    <property type="entry name" value="Methylcrotonoyl-CoA carboxylase subunit alpha, mitochondrial"/>
    <property type="match status" value="1"/>
</dbReference>
<evidence type="ECO:0000313" key="42">
    <source>
        <dbReference type="Proteomes" id="UP000601435"/>
    </source>
</evidence>
<dbReference type="Gene3D" id="1.20.140.10">
    <property type="entry name" value="Butyryl-CoA Dehydrogenase, subunit A, domain 3"/>
    <property type="match status" value="1"/>
</dbReference>
<proteinExistence type="inferred from homology"/>
<dbReference type="GO" id="GO:0003989">
    <property type="term" value="F:acetyl-CoA carboxylase activity"/>
    <property type="evidence" value="ECO:0007669"/>
    <property type="project" value="UniProtKB-EC"/>
</dbReference>
<dbReference type="SUPFAM" id="SSF52518">
    <property type="entry name" value="Thiamin diphosphate-binding fold (THDP-binding)"/>
    <property type="match status" value="2"/>
</dbReference>
<dbReference type="GO" id="GO:0000286">
    <property type="term" value="F:alanine dehydrogenase activity"/>
    <property type="evidence" value="ECO:0007669"/>
    <property type="project" value="UniProtKB-EC"/>
</dbReference>
<keyword evidence="24" id="KW-0496">Mitochondrion</keyword>
<dbReference type="CDD" id="cd05305">
    <property type="entry name" value="L-AlaDH"/>
    <property type="match status" value="1"/>
</dbReference>
<reference evidence="41" key="1">
    <citation type="submission" date="2021-02" db="EMBL/GenBank/DDBJ databases">
        <authorList>
            <person name="Dougan E. K."/>
            <person name="Rhodes N."/>
            <person name="Thang M."/>
            <person name="Chan C."/>
        </authorList>
    </citation>
    <scope>NUCLEOTIDE SEQUENCE</scope>
</reference>
<evidence type="ECO:0000256" key="24">
    <source>
        <dbReference type="ARBA" id="ARBA00023128"/>
    </source>
</evidence>
<dbReference type="InterPro" id="IPR046373">
    <property type="entry name" value="Acyl-CoA_Oxase/DH_mid-dom_sf"/>
</dbReference>
<dbReference type="EC" id="1.4.1.1" evidence="10"/>
<feature type="binding site" evidence="34">
    <location>
        <begin position="3032"/>
        <end position="3036"/>
    </location>
    <ligand>
        <name>FAD</name>
        <dbReference type="ChEBI" id="CHEBI:57692"/>
    </ligand>
</feature>
<dbReference type="InterPro" id="IPR001882">
    <property type="entry name" value="Biotin_BS"/>
</dbReference>
<evidence type="ECO:0000256" key="32">
    <source>
        <dbReference type="PIRSR" id="PIRSR634183-1"/>
    </source>
</evidence>
<dbReference type="InterPro" id="IPR009075">
    <property type="entry name" value="AcylCo_DH/oxidase_C"/>
</dbReference>
<dbReference type="FunFam" id="3.40.50.720:FF:000049">
    <property type="entry name" value="Alanine dehydrogenase"/>
    <property type="match status" value="1"/>
</dbReference>
<dbReference type="InterPro" id="IPR000399">
    <property type="entry name" value="TPP-bd_CS"/>
</dbReference>
<evidence type="ECO:0000259" key="39">
    <source>
        <dbReference type="PROSITE" id="PS50980"/>
    </source>
</evidence>
<dbReference type="GO" id="GO:0050660">
    <property type="term" value="F:flavin adenine dinucleotide binding"/>
    <property type="evidence" value="ECO:0007669"/>
    <property type="project" value="InterPro"/>
</dbReference>
<dbReference type="Pfam" id="PF00289">
    <property type="entry name" value="Biotin_carb_N"/>
    <property type="match status" value="1"/>
</dbReference>
<gene>
    <name evidence="41" type="primary">Mccc2</name>
    <name evidence="41" type="ORF">SNEC2469_LOCUS16419</name>
</gene>
<dbReference type="SUPFAM" id="SSF52467">
    <property type="entry name" value="DHS-like NAD/FAD-binding domain"/>
    <property type="match status" value="1"/>
</dbReference>
<dbReference type="InterPro" id="IPR009100">
    <property type="entry name" value="AcylCoA_DH/oxidase_NM_dom_sf"/>
</dbReference>
<keyword evidence="19" id="KW-0663">Pyridoxal phosphate</keyword>
<evidence type="ECO:0000256" key="8">
    <source>
        <dbReference type="ARBA" id="ARBA00008954"/>
    </source>
</evidence>
<feature type="binding site" evidence="34">
    <location>
        <position position="2964"/>
    </location>
    <ligand>
        <name>FAD</name>
        <dbReference type="ChEBI" id="CHEBI:57692"/>
    </ligand>
</feature>
<feature type="domain" description="Lipoyl-binding" evidence="36">
    <location>
        <begin position="2616"/>
        <end position="2692"/>
    </location>
</feature>
<comment type="pathway">
    <text evidence="4">Lipid metabolism; malonyl-CoA biosynthesis; malonyl-CoA from acetyl-CoA: step 1/1.</text>
</comment>
<dbReference type="GO" id="GO:0005739">
    <property type="term" value="C:mitochondrion"/>
    <property type="evidence" value="ECO:0007669"/>
    <property type="project" value="UniProtKB-SubCell"/>
</dbReference>
<comment type="subcellular location">
    <subcellularLocation>
        <location evidence="3">Mitochondrion</location>
    </subcellularLocation>
</comment>
<feature type="binding site" evidence="34">
    <location>
        <begin position="2852"/>
        <end position="2854"/>
    </location>
    <ligand>
        <name>FAD</name>
        <dbReference type="ChEBI" id="CHEBI:57692"/>
    </ligand>
</feature>
<sequence>MRIGVPKETKVHEYRVGLSPASVGELNAHGHEIWVETDAGTSIGFDNDHYRAAGAKIVDRAAAFTTDMVVKVKEPSLAECAQLQRDQILFTYLHLAAAQAQAHALMDRGVTAIAYETVEDAAGRLPLLSPMSEVAGRMSIQVGAYALQKAAGGRGTLLGGVPGVAPGKVVILGGGMAGTNAAYMAVGMHADVTILDKSVDRLRALSTEFGGRAKVLMASRENIAQCVRSADLVVGAVLVPGASAPKLVDRLLLSEMLPGSVLVDISIDQGGTFESSRPTSHDQPTYIDQGVVHYCVTNMPGAVARTATEALNNVTLPYVLAIADKGWRVALADIPGFAKGLNVSEGRICHPEVAKALGIDMKEVPVSTLHNEFPPGSVEAKDMQHMLHPTTNLKLHAQKGPLVNERAQGVYMWDNHGKQYLEGMAGLWCTALGYGNEELADVAAQQMKKMSYSQLFAGKTNEPSVLLAEKLVAMAPFDASKVFFGLSGSDANDTQIKLMWYYNNALGRPEKKKIISRTRGYHGVTIGSGSLTGLPAFHNAFDLPMPGVVHTDCPHFYSEGHPGETQTQFVDRIVNNLEELILTEGPETIAAFVAEPILGAGGVIVPPAGYYPKVQAVLDKYEILFIDDEVICGFGRTGQAFGAQTMDIKPTTMSVAKALSSAYLPISAVLLPEFMFDAFTQVSDELGVFGHGFTYSGHPVCAAVALRNLEIMEERALFAHAADVGAVMQSRLQEFADHPLVGEVRGEGLIAGVELVKEKQPRVPFPLSQGVAAYCAAACQEAGLIVRNIGDTIAFCPPLIITEAQIHEMADKFTAGLNDTLAWAEGIELIFGVPGEENADFMMSLEKSETIRFVLTRHEQGAAFMAEIYGRLTGNPAGCLGTLGPGATNLITGVADADMDRAPMLVLTGQGSTERLHKESHQVMDVVAMFEPVTKWATSILHPNTIPEVVRKAVRLARTEKPGAVHIELAEDLAKHETPALPIEPRRFRRPVPADKIVDTAFDLLKKAKKPVIIAGNGCIRRRASKQLRQFCETTGIGVISTFMAKGAVDMDSEYCLYTVGLGSKDRMNLVLDEADLVLTLGFDMVEYHPQLWNPGRDKSIVHADFLPAEIDEYYHPEVEVVGDLAHFLWMMNERLQAHGPIQFDLAHQREARAAMSADLAEYAQDTQVGSIRPQKALWDCRQVLGPDDVLLSDVGAHKMWIARHYHCHEPNTCLIPNGFCSMGFALPGAIAASLVYPERKILGIAGDAGFLMNVQEMETAKRLNCNLVMMVWEDHAYGLIAWKQDNEFGRHTDLSFDNPEWMGLAQCFGWHGHRCEDSAQLQDTLEAAFAESGPSLVVIPIDYRENSLLTHQKWKLLGALLVLLGVSVSAAEVVISDDGRQIQINGDGTWVQLSKDRYAINAAGERIRLKPDGTWSLLGDAIPEDARGAVALTPISAALESTLFLSKVEILKRRIERAKSTHAEVRTVYYLQVVNDSPADISLDNSLSAKLLPGSSSGAEFDVISVSFPTGLIKPGERETIEVVADGAPRWFGVKAMTLEVAAGALDMAILNSSIDTRSDAFALNDAHNRKLRGELRALVAQISLGGDERSRSRHQSRGKLLPRERIDRLLDPGAAFLEVGQLAGYELYDDNIPSGGIITGVGCVAGQPCMIVANDATVKGGTYYPITVKKHLRAQEIAMENSLPCIYLVDSGGAFLPLQADVFPDKDHFGRIFYNQANMSARGIPQIAVVMGSCTAGGAYVPAMCDQAIIVKDQGTIFLGGPPLVKAATGEVVDAETLGGGEVHSRTSGVVDYLADNDEHALLLAREAVAHSHQQFGSSVTTQQVRAPRYAAEELYGVMPTDTRTPFDVREVIARLVDDSEFHEFKKLYGETLICGFAHVQGMPIAIVANNGILFSQSAVKGAHFIQLADRRGIPLLFLQNITGFMVGQKYEHQGIAKDGAKMVTAVACAKVPKFTVVIGGSFGAGNYAMCGRAYGARMLWTWPNARISVMGGEQAAHVLATVRQDGLDARGDTWADADKQSFMQGIRDAYDAEGHPFYASARLWDDGVIDPADTRQVLALALQIATQQSHQPQSDFGIFRRLGIRTVAVYSQADAQALHVRSADSAICIGPASAAESYLNVEAVLDAARQSNADAIHPGYGFLSENAEFALACEHAGIIFVGPPAEAIRTMGSKTAAKQLMQSAGIPILPGYHGDEQDADFLAAQAAEIGYPLLIKASAGGGGKGMRLVTQASEFADQLAGAKREAKAAFGDDVVLLERYLTAPKHIEVQLMADQHGDVVHLLERDCSVQRRHQKVVEEAPGPTVSPQLRNRLGQTAVMVAKQVGYVGAGTVEFIAEGDEFYFMEMNTRLQVEHPVTEAITGLDLVEMQLNVAAGKPLGMNQSDVKLDGHAIEVRLYAENPAKHFLPSTGKLVRFETPRSIRVDTGVQAGDSVSPHYDPMLAKLIVHAPHRDAAIDQLVSALRQCRIAGIDHNLGYLVGMLNHPLFKSGAYTTGIADAIHGEVVPDCKNEFAASAGEFVLAGGSEHKPFTTGLPWTGSGFRLNQDAVRKVVLRQGKLEYLINKGLDTTLVNGEAVVRMNPQLTEVLADGDFLYVMADGHTEKYIDLTDDMSRYQNQTLTAAGIVAPMPGAVIAVNVKVGERVKVNDVVVVVEAMKMEHGIRATKNGVVRSVMCAVGDRVEEGLELVDIHSLPDFDFGHGETINLLRDSVAQFAAKEITPRAQEIDQQNLFPRDLWGKLGELGVMGMTIEEQYGGVNLGYLAHTVVMEEISRASASVGLSYGAHSNLCANQIRRFGNDEQKQKYLPGLVSGQYLGALAMSEPGAGSDVVGMSLRAREDGDNYVLNGNKMWITNGPGADVLVVYATIDPALGSKGITAFLVEKDLAGFSTGVKLDKLGMRGSDTAELIFEDCRVPKTQILGQVGKGVQILMSGLDYERVVLAGGPLGIMRSALDVVMPYLHERSQFGQAIGQFQLMQGKVADMYTEMNAARAYVYAVAQACDAGRTTRFDAAGCILFAAEKATQIALQAIQCLGGNGYINDYSTGRLLRDAKLYEIGAGTSEIRRMLIGRELFDATAV</sequence>
<dbReference type="InterPro" id="IPR036250">
    <property type="entry name" value="AcylCo_DH-like_C"/>
</dbReference>
<dbReference type="InterPro" id="IPR013786">
    <property type="entry name" value="AcylCoA_DH/ox_N"/>
</dbReference>
<dbReference type="PANTHER" id="PTHR22855">
    <property type="entry name" value="ACETYL, PROPIONYL, PYRUVATE, AND GLUTACONYL CARBOXYLASE-RELATED"/>
    <property type="match status" value="1"/>
</dbReference>
<evidence type="ECO:0000256" key="26">
    <source>
        <dbReference type="ARBA" id="ARBA00023268"/>
    </source>
</evidence>
<evidence type="ECO:0000256" key="16">
    <source>
        <dbReference type="ARBA" id="ARBA00022741"/>
    </source>
</evidence>
<dbReference type="Gene3D" id="2.40.50.100">
    <property type="match status" value="1"/>
</dbReference>
<dbReference type="Gene3D" id="2.40.110.10">
    <property type="entry name" value="Butyryl-CoA Dehydrogenase, subunit A, domain 2"/>
    <property type="match status" value="1"/>
</dbReference>